<dbReference type="Pfam" id="PF02784">
    <property type="entry name" value="Orn_Arg_deC_N"/>
    <property type="match status" value="1"/>
</dbReference>
<feature type="modified residue" description="N6-(pyridoxal phosphate)lysine" evidence="3">
    <location>
        <position position="55"/>
    </location>
</feature>
<dbReference type="SUPFAM" id="SSF51419">
    <property type="entry name" value="PLP-binding barrel"/>
    <property type="match status" value="1"/>
</dbReference>
<comment type="similarity">
    <text evidence="4">Belongs to the Orn/Lys/Arg decarboxylase class-II family.</text>
</comment>
<dbReference type="GO" id="GO:0006596">
    <property type="term" value="P:polyamine biosynthetic process"/>
    <property type="evidence" value="ECO:0007669"/>
    <property type="project" value="InterPro"/>
</dbReference>
<dbReference type="InterPro" id="IPR029066">
    <property type="entry name" value="PLP-binding_barrel"/>
</dbReference>
<dbReference type="AlphaFoldDB" id="A0A178LAK6"/>
<evidence type="ECO:0000259" key="6">
    <source>
        <dbReference type="Pfam" id="PF02784"/>
    </source>
</evidence>
<dbReference type="Pfam" id="PF00278">
    <property type="entry name" value="Orn_DAP_Arg_deC"/>
    <property type="match status" value="1"/>
</dbReference>
<dbReference type="SUPFAM" id="SSF50621">
    <property type="entry name" value="Alanine racemase C-terminal domain-like"/>
    <property type="match status" value="1"/>
</dbReference>
<dbReference type="Proteomes" id="UP000078356">
    <property type="component" value="Unassembled WGS sequence"/>
</dbReference>
<dbReference type="InterPro" id="IPR022643">
    <property type="entry name" value="De-COase2_C"/>
</dbReference>
<evidence type="ECO:0000256" key="2">
    <source>
        <dbReference type="ARBA" id="ARBA00022898"/>
    </source>
</evidence>
<dbReference type="PANTHER" id="PTHR43727">
    <property type="entry name" value="DIAMINOPIMELATE DECARBOXYLASE"/>
    <property type="match status" value="1"/>
</dbReference>
<dbReference type="EMBL" id="LWCR01000034">
    <property type="protein sequence ID" value="OAN26637.1"/>
    <property type="molecule type" value="Genomic_DNA"/>
</dbReference>
<dbReference type="Gene3D" id="3.20.20.10">
    <property type="entry name" value="Alanine racemase"/>
    <property type="match status" value="1"/>
</dbReference>
<dbReference type="PANTHER" id="PTHR43727:SF2">
    <property type="entry name" value="GROUP IV DECARBOXYLASE"/>
    <property type="match status" value="1"/>
</dbReference>
<evidence type="ECO:0000313" key="7">
    <source>
        <dbReference type="EMBL" id="OAN26637.1"/>
    </source>
</evidence>
<dbReference type="PRINTS" id="PR01182">
    <property type="entry name" value="ORNDCRBXLASE"/>
</dbReference>
<evidence type="ECO:0000313" key="8">
    <source>
        <dbReference type="Proteomes" id="UP000078356"/>
    </source>
</evidence>
<sequence>MAELPAAVRAALAEAQAQSSDPLAAFVYDLDALRRHVAALMAELPPGVELYYAIKANSEAPLLATLAPLVHGFEISSGGEIDRLAACPQHKPFVFSGPGKLDSDLRTALSAGVEAIHLESLGEIQRLQRLARSLGRRQPVYIRINPQLPAGLTSTLAMAGTATPFGFDEADLPAAVAAVEAASHLQLQGFHVHALSHQHSVERHLQLLDFYLERWPHWRGLARRPETLVRLNVGGGIGVDYREGRRFDWARLCAHLRARLAAQAQPPLIRFEPGRFLAAFCGYYAMEVLDTKTSHGQHFLVCRGGTHQFRLPVAQGHDHPVLHLPREGRATALGGKAWTVVGQLCTPKDILSRGQPLGEVRVGDLLVLPLAGAYGYNISHADFLCHPRPRQLFLAGNGSVPA</sequence>
<keyword evidence="2 3" id="KW-0663">Pyridoxal phosphate</keyword>
<evidence type="ECO:0000256" key="1">
    <source>
        <dbReference type="ARBA" id="ARBA00001933"/>
    </source>
</evidence>
<dbReference type="InterPro" id="IPR022644">
    <property type="entry name" value="De-COase2_N"/>
</dbReference>
<accession>A0A178LAK6</accession>
<name>A0A178LAK6_9PSED</name>
<dbReference type="GO" id="GO:0008836">
    <property type="term" value="F:diaminopimelate decarboxylase activity"/>
    <property type="evidence" value="ECO:0007669"/>
    <property type="project" value="TreeGrafter"/>
</dbReference>
<dbReference type="InterPro" id="IPR002433">
    <property type="entry name" value="Orn_de-COase"/>
</dbReference>
<proteinExistence type="inferred from homology"/>
<feature type="active site" description="Proton donor" evidence="3">
    <location>
        <position position="345"/>
    </location>
</feature>
<reference evidence="7 8" key="1">
    <citation type="submission" date="2016-04" db="EMBL/GenBank/DDBJ databases">
        <title>Draft Genome Sequences of Staphylococcus capitis Strain H36, S. capitis Strain H65, S. cohnii Strain H62, S. hominis Strain H69, Mycobacterium iranicum Strain H39, Plantibacter sp. Strain H53, Pseudomonas oryzihabitans Strain H72, and Microbacterium sp. Strain H83, isolated from residential settings.</title>
        <authorList>
            <person name="Lymperopoulou D."/>
            <person name="Adams R.I."/>
            <person name="Lindow S."/>
            <person name="Coil D.A."/>
            <person name="Jospin G."/>
            <person name="Eisen J.A."/>
        </authorList>
    </citation>
    <scope>NUCLEOTIDE SEQUENCE [LARGE SCALE GENOMIC DNA]</scope>
    <source>
        <strain evidence="7 8">H72</strain>
    </source>
</reference>
<dbReference type="OrthoDB" id="9802147at2"/>
<organism evidence="7 8">
    <name type="scientific">Pseudomonas oryzihabitans</name>
    <dbReference type="NCBI Taxonomy" id="47885"/>
    <lineage>
        <taxon>Bacteria</taxon>
        <taxon>Pseudomonadati</taxon>
        <taxon>Pseudomonadota</taxon>
        <taxon>Gammaproteobacteria</taxon>
        <taxon>Pseudomonadales</taxon>
        <taxon>Pseudomonadaceae</taxon>
        <taxon>Pseudomonas</taxon>
    </lineage>
</organism>
<comment type="caution">
    <text evidence="7">The sequence shown here is derived from an EMBL/GenBank/DDBJ whole genome shotgun (WGS) entry which is preliminary data.</text>
</comment>
<protein>
    <submittedName>
        <fullName evidence="7">Diaminopimelate decarboxylase</fullName>
    </submittedName>
</protein>
<feature type="domain" description="Orn/DAP/Arg decarboxylase 2 C-terminal" evidence="5">
    <location>
        <begin position="29"/>
        <end position="372"/>
    </location>
</feature>
<dbReference type="InterPro" id="IPR022657">
    <property type="entry name" value="De-COase2_CS"/>
</dbReference>
<evidence type="ECO:0000256" key="4">
    <source>
        <dbReference type="RuleBase" id="RU003737"/>
    </source>
</evidence>
<dbReference type="CDD" id="cd06843">
    <property type="entry name" value="PLPDE_III_PvsE_like"/>
    <property type="match status" value="1"/>
</dbReference>
<dbReference type="Gene3D" id="2.40.37.10">
    <property type="entry name" value="Lyase, Ornithine Decarboxylase, Chain A, domain 1"/>
    <property type="match status" value="1"/>
</dbReference>
<gene>
    <name evidence="7" type="ORF">A4V15_05620</name>
</gene>
<evidence type="ECO:0000256" key="3">
    <source>
        <dbReference type="PIRSR" id="PIRSR600183-50"/>
    </source>
</evidence>
<feature type="domain" description="Orn/DAP/Arg decarboxylase 2 N-terminal" evidence="6">
    <location>
        <begin position="31"/>
        <end position="279"/>
    </location>
</feature>
<evidence type="ECO:0000259" key="5">
    <source>
        <dbReference type="Pfam" id="PF00278"/>
    </source>
</evidence>
<dbReference type="RefSeq" id="WP_064308747.1">
    <property type="nucleotide sequence ID" value="NZ_LWCR01000034.1"/>
</dbReference>
<comment type="cofactor">
    <cofactor evidence="1 3">
        <name>pyridoxal 5'-phosphate</name>
        <dbReference type="ChEBI" id="CHEBI:597326"/>
    </cofactor>
</comment>
<dbReference type="InterPro" id="IPR009006">
    <property type="entry name" value="Ala_racemase/Decarboxylase_C"/>
</dbReference>
<dbReference type="PROSITE" id="PS00879">
    <property type="entry name" value="ODR_DC_2_2"/>
    <property type="match status" value="1"/>
</dbReference>
<dbReference type="InterPro" id="IPR000183">
    <property type="entry name" value="Orn/DAP/Arg_de-COase"/>
</dbReference>
<dbReference type="GO" id="GO:0009089">
    <property type="term" value="P:lysine biosynthetic process via diaminopimelate"/>
    <property type="evidence" value="ECO:0007669"/>
    <property type="project" value="TreeGrafter"/>
</dbReference>
<dbReference type="PRINTS" id="PR01179">
    <property type="entry name" value="ODADCRBXLASE"/>
</dbReference>